<dbReference type="Proteomes" id="UP001200544">
    <property type="component" value="Unassembled WGS sequence"/>
</dbReference>
<evidence type="ECO:0000313" key="6">
    <source>
        <dbReference type="EMBL" id="CUP09421.1"/>
    </source>
</evidence>
<evidence type="ECO:0000313" key="21">
    <source>
        <dbReference type="Proteomes" id="UP000283616"/>
    </source>
</evidence>
<dbReference type="Proteomes" id="UP000436858">
    <property type="component" value="Unassembled WGS sequence"/>
</dbReference>
<keyword evidence="2 12" id="KW-0413">Isomerase</keyword>
<dbReference type="Proteomes" id="UP000460317">
    <property type="component" value="Unassembled WGS sequence"/>
</dbReference>
<dbReference type="Proteomes" id="UP000283616">
    <property type="component" value="Unassembled WGS sequence"/>
</dbReference>
<dbReference type="InterPro" id="IPR046357">
    <property type="entry name" value="PPIase_dom_sf"/>
</dbReference>
<evidence type="ECO:0000313" key="25">
    <source>
        <dbReference type="Proteomes" id="UP000440614"/>
    </source>
</evidence>
<keyword evidence="2" id="KW-0697">Rotamase</keyword>
<evidence type="ECO:0000256" key="3">
    <source>
        <dbReference type="SAM" id="SignalP"/>
    </source>
</evidence>
<accession>C6IM51</accession>
<dbReference type="PANTHER" id="PTHR47637:SF1">
    <property type="entry name" value="CHAPERONE SURA"/>
    <property type="match status" value="1"/>
</dbReference>
<dbReference type="EMBL" id="WCSB01000001">
    <property type="protein sequence ID" value="KAB4455636.1"/>
    <property type="molecule type" value="Genomic_DNA"/>
</dbReference>
<dbReference type="Gene3D" id="1.10.4030.10">
    <property type="entry name" value="Porin chaperone SurA, peptide-binding domain"/>
    <property type="match status" value="1"/>
</dbReference>
<name>A0A0P0EPX7_BACT4</name>
<dbReference type="EMBL" id="QSJP01000040">
    <property type="protein sequence ID" value="RHD80078.1"/>
    <property type="molecule type" value="Genomic_DNA"/>
</dbReference>
<evidence type="ECO:0000313" key="9">
    <source>
        <dbReference type="EMBL" id="KAB4455636.1"/>
    </source>
</evidence>
<organism evidence="12 29">
    <name type="scientific">Bacteroides thetaiotaomicron</name>
    <dbReference type="NCBI Taxonomy" id="818"/>
    <lineage>
        <taxon>Bacteria</taxon>
        <taxon>Pseudomonadati</taxon>
        <taxon>Bacteroidota</taxon>
        <taxon>Bacteroidia</taxon>
        <taxon>Bacteroidales</taxon>
        <taxon>Bacteroidaceae</taxon>
        <taxon>Bacteroides</taxon>
    </lineage>
</organism>
<reference evidence="17 30" key="6">
    <citation type="submission" date="2021-06" db="EMBL/GenBank/DDBJ databases">
        <title>Interrogation of the integrated mobile genetic elements in gut-associated Bacteroides with a consensus prediction approach.</title>
        <authorList>
            <person name="Campbell D.E."/>
            <person name="Leigh J.R."/>
            <person name="Kim T."/>
            <person name="England W."/>
            <person name="Whitaker R.J."/>
            <person name="Degnan P.H."/>
        </authorList>
    </citation>
    <scope>NUCLEOTIDE SEQUENCE</scope>
    <source>
        <strain evidence="19">VPI-3443</strain>
        <strain evidence="18">VPI-BTDOT2</strain>
        <strain evidence="17 30">WAL8669</strain>
    </source>
</reference>
<dbReference type="EMBL" id="CP083680">
    <property type="protein sequence ID" value="UYU66320.1"/>
    <property type="molecule type" value="Genomic_DNA"/>
</dbReference>
<feature type="signal peptide" evidence="3">
    <location>
        <begin position="1"/>
        <end position="25"/>
    </location>
</feature>
<dbReference type="EMBL" id="JAGZEE010000035">
    <property type="protein sequence ID" value="MBS5412694.1"/>
    <property type="molecule type" value="Genomic_DNA"/>
</dbReference>
<reference evidence="23 24" key="3">
    <citation type="journal article" date="2019" name="Nat. Med.">
        <title>A library of human gut bacterial isolates paired with longitudinal multiomics data enables mechanistic microbiome research.</title>
        <authorList>
            <person name="Poyet M."/>
            <person name="Groussin M."/>
            <person name="Gibbons S.M."/>
            <person name="Avila-Pacheco J."/>
            <person name="Jiang X."/>
            <person name="Kearney S.M."/>
            <person name="Perrotta A.R."/>
            <person name="Berdy B."/>
            <person name="Zhao S."/>
            <person name="Lieberman T.D."/>
            <person name="Swanson P.K."/>
            <person name="Smith M."/>
            <person name="Roesemann S."/>
            <person name="Alexander J.E."/>
            <person name="Rich S.A."/>
            <person name="Livny J."/>
            <person name="Vlamakis H."/>
            <person name="Clish C."/>
            <person name="Bullock K."/>
            <person name="Deik A."/>
            <person name="Scott J."/>
            <person name="Pierce K.A."/>
            <person name="Xavier R.J."/>
            <person name="Alm E.J."/>
        </authorList>
    </citation>
    <scope>NUCLEOTIDE SEQUENCE [LARGE SCALE GENOMIC DNA]</scope>
    <source>
        <strain evidence="10 27">BIOML-A156</strain>
        <strain evidence="8 23">BIOML-A160</strain>
        <strain evidence="11 24">BIOML-A162</strain>
        <strain evidence="9 26">BIOML-A165</strain>
        <strain evidence="7 25">BIOML-A188</strain>
    </source>
</reference>
<protein>
    <submittedName>
        <fullName evidence="6">Peptidyl-prolyl cis-trans isomerase</fullName>
    </submittedName>
    <submittedName>
        <fullName evidence="12">Peptidylprolyl isomerase</fullName>
        <ecNumber evidence="6 12">5.2.1.8</ecNumber>
    </submittedName>
</protein>
<evidence type="ECO:0000313" key="28">
    <source>
        <dbReference type="Proteomes" id="UP000500882"/>
    </source>
</evidence>
<dbReference type="EMBL" id="WCRY01000001">
    <property type="protein sequence ID" value="KAB4488138.1"/>
    <property type="molecule type" value="Genomic_DNA"/>
</dbReference>
<evidence type="ECO:0000313" key="30">
    <source>
        <dbReference type="Proteomes" id="UP001156218"/>
    </source>
</evidence>
<evidence type="ECO:0000313" key="11">
    <source>
        <dbReference type="EMBL" id="KAB4488138.1"/>
    </source>
</evidence>
<gene>
    <name evidence="6" type="primary">surA</name>
    <name evidence="5" type="ORF">BatF92_03420</name>
    <name evidence="16" type="ORF">DW011_21105</name>
    <name evidence="15" type="ORF">DW780_26535</name>
    <name evidence="6" type="ORF">ERS852511_01140</name>
    <name evidence="10" type="ORF">GAN59_07710</name>
    <name evidence="8" type="ORF">GAN75_16770</name>
    <name evidence="11" type="ORF">GAN91_01700</name>
    <name evidence="9" type="ORF">GAN93_01245</name>
    <name evidence="7" type="ORF">GAO51_23410</name>
    <name evidence="13" type="ORF">K0H07_06245</name>
    <name evidence="12" type="ORF">KHY35_18630</name>
    <name evidence="18" type="ORF">KQP59_06040</name>
    <name evidence="17" type="ORF">KQP68_22640</name>
    <name evidence="19" type="ORF">KQP74_24510</name>
    <name evidence="14" type="ORF">PO127_22590</name>
</gene>
<dbReference type="Proteomes" id="UP000500882">
    <property type="component" value="Chromosome"/>
</dbReference>
<reference evidence="5 28" key="4">
    <citation type="submission" date="2020-02" db="EMBL/GenBank/DDBJ databases">
        <title>Whole-genome sequencing and comparative analysis of the genomes of Bacteroides thetaiotaomicron and Escherichia coli isolated from a healthy resident in Vietnam.</title>
        <authorList>
            <person name="Mohsin M."/>
            <person name="Tanaka K."/>
            <person name="Kawahara R."/>
            <person name="Kondo S."/>
            <person name="Noguchi H."/>
            <person name="Motooka D."/>
            <person name="Nakamura S."/>
            <person name="Khong D.T."/>
            <person name="Nguyen T.N."/>
            <person name="Tran H.T."/>
            <person name="Yamamoto Y."/>
        </authorList>
    </citation>
    <scope>NUCLEOTIDE SEQUENCE [LARGE SCALE GENOMIC DNA]</scope>
    <source>
        <strain evidence="5 28">F9-2</strain>
    </source>
</reference>
<reference evidence="6 20" key="1">
    <citation type="submission" date="2015-09" db="EMBL/GenBank/DDBJ databases">
        <authorList>
            <consortium name="Pathogen Informatics"/>
        </authorList>
    </citation>
    <scope>NUCLEOTIDE SEQUENCE [LARGE SCALE GENOMIC DNA]</scope>
    <source>
        <strain evidence="6 20">2789STDY5834899</strain>
    </source>
</reference>
<evidence type="ECO:0000313" key="27">
    <source>
        <dbReference type="Proteomes" id="UP000488521"/>
    </source>
</evidence>
<evidence type="ECO:0000313" key="14">
    <source>
        <dbReference type="EMBL" id="MDC2238535.1"/>
    </source>
</evidence>
<evidence type="ECO:0000313" key="22">
    <source>
        <dbReference type="Proteomes" id="UP000284785"/>
    </source>
</evidence>
<dbReference type="EMBL" id="WCSY01000028">
    <property type="protein sequence ID" value="KAB4306627.1"/>
    <property type="molecule type" value="Genomic_DNA"/>
</dbReference>
<dbReference type="PATRIC" id="fig|818.23.peg.438"/>
<dbReference type="SUPFAM" id="SSF54534">
    <property type="entry name" value="FKBP-like"/>
    <property type="match status" value="2"/>
</dbReference>
<dbReference type="Proteomes" id="UP000782901">
    <property type="component" value="Unassembled WGS sequence"/>
</dbReference>
<dbReference type="Proteomes" id="UP001217776">
    <property type="component" value="Unassembled WGS sequence"/>
</dbReference>
<dbReference type="Proteomes" id="UP001156218">
    <property type="component" value="Chromosome"/>
</dbReference>
<dbReference type="PANTHER" id="PTHR47637">
    <property type="entry name" value="CHAPERONE SURA"/>
    <property type="match status" value="1"/>
</dbReference>
<dbReference type="InterPro" id="IPR050280">
    <property type="entry name" value="OMP_Chaperone_SurA"/>
</dbReference>
<dbReference type="GO" id="GO:0003755">
    <property type="term" value="F:peptidyl-prolyl cis-trans isomerase activity"/>
    <property type="evidence" value="ECO:0007669"/>
    <property type="project" value="UniProtKB-KW"/>
</dbReference>
<evidence type="ECO:0000313" key="20">
    <source>
        <dbReference type="Proteomes" id="UP000095576"/>
    </source>
</evidence>
<dbReference type="EMBL" id="JAHYQA010000002">
    <property type="protein sequence ID" value="MCE9236760.1"/>
    <property type="molecule type" value="Genomic_DNA"/>
</dbReference>
<dbReference type="EMBL" id="CP083685">
    <property type="protein sequence ID" value="UYU91042.1"/>
    <property type="molecule type" value="Genomic_DNA"/>
</dbReference>
<dbReference type="OMA" id="HGWHIVQ"/>
<proteinExistence type="predicted"/>
<dbReference type="Pfam" id="PF00639">
    <property type="entry name" value="Rotamase"/>
    <property type="match status" value="2"/>
</dbReference>
<reference evidence="13" key="7">
    <citation type="submission" date="2021-07" db="EMBL/GenBank/DDBJ databases">
        <title>Comparative genomics of Bacteroides fragilis group isolates reveals species-dependent resistance mechanisms and validates clinical tools for resistance prediction.</title>
        <authorList>
            <person name="Wallace M.J."/>
            <person name="Jean S."/>
            <person name="Wallace M.A."/>
            <person name="Carey-Ann B.D."/>
            <person name="Dantas G."/>
        </authorList>
    </citation>
    <scope>NUCLEOTIDE SEQUENCE</scope>
    <source>
        <strain evidence="13">BJH_160</strain>
    </source>
</reference>
<evidence type="ECO:0000313" key="16">
    <source>
        <dbReference type="EMBL" id="RHL54189.1"/>
    </source>
</evidence>
<evidence type="ECO:0000313" key="19">
    <source>
        <dbReference type="EMBL" id="UYU91042.1"/>
    </source>
</evidence>
<evidence type="ECO:0000256" key="1">
    <source>
        <dbReference type="ARBA" id="ARBA00022729"/>
    </source>
</evidence>
<dbReference type="Proteomes" id="UP000488521">
    <property type="component" value="Unassembled WGS sequence"/>
</dbReference>
<dbReference type="EMBL" id="CZAP01000002">
    <property type="protein sequence ID" value="CUP09421.1"/>
    <property type="molecule type" value="Genomic_DNA"/>
</dbReference>
<reference evidence="14" key="8">
    <citation type="submission" date="2022-10" db="EMBL/GenBank/DDBJ databases">
        <title>Human gut microbiome strain richness.</title>
        <authorList>
            <person name="Chen-Liaw A."/>
        </authorList>
    </citation>
    <scope>NUCLEOTIDE SEQUENCE</scope>
    <source>
        <strain evidence="14">1001283st1_A3_1001283B150304_161114</strain>
    </source>
</reference>
<evidence type="ECO:0000313" key="7">
    <source>
        <dbReference type="EMBL" id="KAB4306627.1"/>
    </source>
</evidence>
<evidence type="ECO:0000313" key="13">
    <source>
        <dbReference type="EMBL" id="MCE9236760.1"/>
    </source>
</evidence>
<evidence type="ECO:0000313" key="12">
    <source>
        <dbReference type="EMBL" id="MBS5412694.1"/>
    </source>
</evidence>
<dbReference type="Proteomes" id="UP000440614">
    <property type="component" value="Unassembled WGS sequence"/>
</dbReference>
<evidence type="ECO:0000313" key="26">
    <source>
        <dbReference type="Proteomes" id="UP000460317"/>
    </source>
</evidence>
<reference evidence="12" key="5">
    <citation type="submission" date="2021-02" db="EMBL/GenBank/DDBJ databases">
        <title>Infant gut strain persistence is associated with maternal origin, phylogeny, and functional potential including surface adhesion and iron acquisition.</title>
        <authorList>
            <person name="Lou Y.C."/>
        </authorList>
    </citation>
    <scope>NUCLEOTIDE SEQUENCE</scope>
    <source>
        <strain evidence="12">L3_082_243G1_dasL3_082_243G1_maxbin2.maxbin.015s ta_sub</strain>
    </source>
</reference>
<feature type="domain" description="PpiC" evidence="4">
    <location>
        <begin position="280"/>
        <end position="395"/>
    </location>
</feature>
<evidence type="ECO:0000313" key="23">
    <source>
        <dbReference type="Proteomes" id="UP000436825"/>
    </source>
</evidence>
<dbReference type="EC" id="5.2.1.8" evidence="6 12"/>
<dbReference type="EMBL" id="CP083681">
    <property type="protein sequence ID" value="UYU72660.1"/>
    <property type="molecule type" value="Genomic_DNA"/>
</dbReference>
<feature type="chain" id="PRO_5007911742" evidence="3">
    <location>
        <begin position="26"/>
        <end position="460"/>
    </location>
</feature>
<dbReference type="Proteomes" id="UP001156216">
    <property type="component" value="Chromosome"/>
</dbReference>
<evidence type="ECO:0000313" key="15">
    <source>
        <dbReference type="EMBL" id="RHD80078.1"/>
    </source>
</evidence>
<dbReference type="Proteomes" id="UP000436825">
    <property type="component" value="Unassembled WGS sequence"/>
</dbReference>
<evidence type="ECO:0000313" key="5">
    <source>
        <dbReference type="EMBL" id="BCA48400.1"/>
    </source>
</evidence>
<dbReference type="EMBL" id="AP022660">
    <property type="protein sequence ID" value="BCA48400.1"/>
    <property type="molecule type" value="Genomic_DNA"/>
</dbReference>
<dbReference type="EMBL" id="WCRW01000011">
    <property type="protein sequence ID" value="KAB4454521.1"/>
    <property type="molecule type" value="Genomic_DNA"/>
</dbReference>
<evidence type="ECO:0000313" key="17">
    <source>
        <dbReference type="EMBL" id="UYU66320.1"/>
    </source>
</evidence>
<evidence type="ECO:0000313" key="29">
    <source>
        <dbReference type="Proteomes" id="UP000782901"/>
    </source>
</evidence>
<feature type="domain" description="PpiC" evidence="4">
    <location>
        <begin position="175"/>
        <end position="277"/>
    </location>
</feature>
<dbReference type="KEGG" id="btho:Btheta7330_00435"/>
<evidence type="ECO:0000313" key="10">
    <source>
        <dbReference type="EMBL" id="KAB4477048.1"/>
    </source>
</evidence>
<dbReference type="InterPro" id="IPR000297">
    <property type="entry name" value="PPIase_PpiC"/>
</dbReference>
<evidence type="ECO:0000313" key="8">
    <source>
        <dbReference type="EMBL" id="KAB4454521.1"/>
    </source>
</evidence>
<dbReference type="EMBL" id="JAQNVG010000052">
    <property type="protein sequence ID" value="MDC2238535.1"/>
    <property type="molecule type" value="Genomic_DNA"/>
</dbReference>
<evidence type="ECO:0000256" key="2">
    <source>
        <dbReference type="PROSITE-ProRule" id="PRU00278"/>
    </source>
</evidence>
<evidence type="ECO:0000259" key="4">
    <source>
        <dbReference type="PROSITE" id="PS50198"/>
    </source>
</evidence>
<dbReference type="GeneID" id="60925023"/>
<dbReference type="Gene3D" id="3.10.50.40">
    <property type="match status" value="2"/>
</dbReference>
<dbReference type="PROSITE" id="PS50198">
    <property type="entry name" value="PPIC_PPIASE_2"/>
    <property type="match status" value="2"/>
</dbReference>
<evidence type="ECO:0000313" key="18">
    <source>
        <dbReference type="EMBL" id="UYU72660.1"/>
    </source>
</evidence>
<dbReference type="AlphaFoldDB" id="A0A0P0EPX7"/>
<accession>A0A0P0EPX7</accession>
<dbReference type="EMBL" id="QROV01000030">
    <property type="protein sequence ID" value="RHL54189.1"/>
    <property type="molecule type" value="Genomic_DNA"/>
</dbReference>
<dbReference type="Proteomes" id="UP000095576">
    <property type="component" value="Unassembled WGS sequence"/>
</dbReference>
<dbReference type="SUPFAM" id="SSF109998">
    <property type="entry name" value="Triger factor/SurA peptide-binding domain-like"/>
    <property type="match status" value="1"/>
</dbReference>
<dbReference type="RefSeq" id="WP_008760775.1">
    <property type="nucleotide sequence ID" value="NZ_AP022660.1"/>
</dbReference>
<dbReference type="Proteomes" id="UP000284785">
    <property type="component" value="Unassembled WGS sequence"/>
</dbReference>
<sequence length="460" mass="53074">MKKFVNFRFIVTLVLAVFANVVTYAQDNVIDEVVWVVGDEAILKSDVEEARMDALYNGRRFEGDPYCVIPEEIAVQKLFLHQAKLDSIEVSEAEIIQRVDMMTNMYIQQIGSKEKMEEYFNKTATQIRETLRENARDGLTVQKMQQKLVGDIKVTPAEVRRYFKDLPQDSIPYIPTQVEVQIITLQPKIPIAEIEDVKRRLRDYTDRVTKGEIDFSTLARLYSEDKASAIKGGELDFMGRGMLDPAYANVAFSLQDPKKVSKIVESEFGYHIIQLIEKRGDRVNTRHILLRPKVSEKELTEACARLDSIGDDIRQNKFTFDEAASVISQDKDTRNNHGLMVNTNERTGITTSKFQMQDLPQDVAKVVDKMNVGEISRAFTMINEKDGKEVCAIVKLKAKINGHKATIAEDYQDLKEIVMDKRREEMLQKWILNKQKHTYVRIDPNWQKCDFKYPGWVRND</sequence>
<dbReference type="Proteomes" id="UP001162960">
    <property type="component" value="Chromosome"/>
</dbReference>
<reference evidence="21 22" key="2">
    <citation type="submission" date="2018-08" db="EMBL/GenBank/DDBJ databases">
        <title>A genome reference for cultivated species of the human gut microbiota.</title>
        <authorList>
            <person name="Zou Y."/>
            <person name="Xue W."/>
            <person name="Luo G."/>
        </authorList>
    </citation>
    <scope>NUCLEOTIDE SEQUENCE [LARGE SCALE GENOMIC DNA]</scope>
    <source>
        <strain evidence="16 21">AF37-12</strain>
        <strain evidence="15 22">AM30-26</strain>
    </source>
</reference>
<dbReference type="EMBL" id="WCRS01000003">
    <property type="protein sequence ID" value="KAB4477048.1"/>
    <property type="molecule type" value="Genomic_DNA"/>
</dbReference>
<evidence type="ECO:0000313" key="24">
    <source>
        <dbReference type="Proteomes" id="UP000436858"/>
    </source>
</evidence>
<keyword evidence="1 3" id="KW-0732">Signal</keyword>
<dbReference type="InterPro" id="IPR027304">
    <property type="entry name" value="Trigger_fact/SurA_dom_sf"/>
</dbReference>